<dbReference type="SUPFAM" id="SSF49785">
    <property type="entry name" value="Galactose-binding domain-like"/>
    <property type="match status" value="1"/>
</dbReference>
<dbReference type="GO" id="GO:0046872">
    <property type="term" value="F:metal ion binding"/>
    <property type="evidence" value="ECO:0007669"/>
    <property type="project" value="UniProtKB-KW"/>
</dbReference>
<feature type="compositionally biased region" description="Polar residues" evidence="5">
    <location>
        <begin position="446"/>
        <end position="456"/>
    </location>
</feature>
<dbReference type="InterPro" id="IPR008979">
    <property type="entry name" value="Galactose-bd-like_sf"/>
</dbReference>
<keyword evidence="3" id="KW-0106">Calcium</keyword>
<dbReference type="InterPro" id="IPR042635">
    <property type="entry name" value="MEGF10/SREC1/2-like"/>
</dbReference>
<keyword evidence="6" id="KW-0812">Transmembrane</keyword>
<accession>A0AAN9GAC4</accession>
<keyword evidence="2" id="KW-0479">Metal-binding</keyword>
<evidence type="ECO:0000256" key="4">
    <source>
        <dbReference type="ARBA" id="ARBA00023157"/>
    </source>
</evidence>
<evidence type="ECO:0000256" key="1">
    <source>
        <dbReference type="ARBA" id="ARBA00022536"/>
    </source>
</evidence>
<evidence type="ECO:0000256" key="2">
    <source>
        <dbReference type="ARBA" id="ARBA00022723"/>
    </source>
</evidence>
<keyword evidence="6" id="KW-1133">Transmembrane helix</keyword>
<evidence type="ECO:0000313" key="10">
    <source>
        <dbReference type="Proteomes" id="UP001374579"/>
    </source>
</evidence>
<gene>
    <name evidence="9" type="ORF">V1264_019919</name>
</gene>
<proteinExistence type="predicted"/>
<dbReference type="Gene3D" id="2.170.300.10">
    <property type="entry name" value="Tie2 ligand-binding domain superfamily"/>
    <property type="match status" value="1"/>
</dbReference>
<dbReference type="GO" id="GO:0005044">
    <property type="term" value="F:scavenger receptor activity"/>
    <property type="evidence" value="ECO:0007669"/>
    <property type="project" value="InterPro"/>
</dbReference>
<organism evidence="9 10">
    <name type="scientific">Littorina saxatilis</name>
    <dbReference type="NCBI Taxonomy" id="31220"/>
    <lineage>
        <taxon>Eukaryota</taxon>
        <taxon>Metazoa</taxon>
        <taxon>Spiralia</taxon>
        <taxon>Lophotrochozoa</taxon>
        <taxon>Mollusca</taxon>
        <taxon>Gastropoda</taxon>
        <taxon>Caenogastropoda</taxon>
        <taxon>Littorinimorpha</taxon>
        <taxon>Littorinoidea</taxon>
        <taxon>Littorinidae</taxon>
        <taxon>Littorina</taxon>
    </lineage>
</organism>
<keyword evidence="7" id="KW-0732">Signal</keyword>
<dbReference type="Gene3D" id="2.60.120.260">
    <property type="entry name" value="Galactose-binding domain-like"/>
    <property type="match status" value="1"/>
</dbReference>
<dbReference type="CDD" id="cd12087">
    <property type="entry name" value="TM_EGFR-like"/>
    <property type="match status" value="1"/>
</dbReference>
<feature type="chain" id="PRO_5042940029" description="Fucolectin tachylectin-4 pentraxin-1 domain-containing protein" evidence="7">
    <location>
        <begin position="21"/>
        <end position="522"/>
    </location>
</feature>
<dbReference type="PANTHER" id="PTHR24043">
    <property type="entry name" value="SCAVENGER RECEPTOR CLASS F"/>
    <property type="match status" value="1"/>
</dbReference>
<dbReference type="SMART" id="SM00607">
    <property type="entry name" value="FTP"/>
    <property type="match status" value="1"/>
</dbReference>
<dbReference type="Proteomes" id="UP001374579">
    <property type="component" value="Unassembled WGS sequence"/>
</dbReference>
<evidence type="ECO:0000313" key="9">
    <source>
        <dbReference type="EMBL" id="KAK7101553.1"/>
    </source>
</evidence>
<evidence type="ECO:0000256" key="5">
    <source>
        <dbReference type="SAM" id="MobiDB-lite"/>
    </source>
</evidence>
<comment type="caution">
    <text evidence="9">The sequence shown here is derived from an EMBL/GenBank/DDBJ whole genome shotgun (WGS) entry which is preliminary data.</text>
</comment>
<reference evidence="9 10" key="1">
    <citation type="submission" date="2024-02" db="EMBL/GenBank/DDBJ databases">
        <title>Chromosome-scale genome assembly of the rough periwinkle Littorina saxatilis.</title>
        <authorList>
            <person name="De Jode A."/>
            <person name="Faria R."/>
            <person name="Formenti G."/>
            <person name="Sims Y."/>
            <person name="Smith T.P."/>
            <person name="Tracey A."/>
            <person name="Wood J.M.D."/>
            <person name="Zagrodzka Z.B."/>
            <person name="Johannesson K."/>
            <person name="Butlin R.K."/>
            <person name="Leder E.H."/>
        </authorList>
    </citation>
    <scope>NUCLEOTIDE SEQUENCE [LARGE SCALE GENOMIC DNA]</scope>
    <source>
        <strain evidence="9">Snail1</strain>
        <tissue evidence="9">Muscle</tissue>
    </source>
</reference>
<dbReference type="Pfam" id="PF22633">
    <property type="entry name" value="F5_F8_type_C_2"/>
    <property type="match status" value="1"/>
</dbReference>
<evidence type="ECO:0000256" key="7">
    <source>
        <dbReference type="SAM" id="SignalP"/>
    </source>
</evidence>
<feature type="region of interest" description="Disordered" evidence="5">
    <location>
        <begin position="436"/>
        <end position="522"/>
    </location>
</feature>
<sequence>MTLCRAALYFVACMFVPAQGQPCSCTGGCDSSNIVFPGSDGRIVDVAYGKAANMSSTYNGGDGLSGPGCMAVNGKTDTEFRSLNTSNPNCVHTGDGSADINDWWQVDLGRNYTVTNITIYRRAGGPENMQRRMSGIHVEVDSQTCYAFPLLDDNETALLALPEKIDVTCSPPLTGRVVRLQKRGQGSNNQYGAQIINICEVQVWGCRADLYGRTCTRQCGQCKDSAPCDAVTGRCDVCQPNLLHPLCQECEGSRYGPSCDLQCSARCAGDGFCDRTTGQCQDGCQPGYVLSQSGLCTDKCEGSRYGPSCDLQCSARCAGDGFCDRTTGQCQDGCQPGYLLGESGFCTDKCPEGTFGSGCSQMCGQCANSSVCRHDNGFCEQGCSGGYSGILCDTKAASSEDSQSLAGPIAGAVFGGLCVIALSILIVGIIRRRSKQRSQSAPEVTMQGSAIQSGGSDNRAVISHHMTSSAGGASDDVTDEENHHYEELQPPDDSNRAPYSSPVFRNGNEIKKNPHIYANAST</sequence>
<keyword evidence="4" id="KW-1015">Disulfide bond</keyword>
<keyword evidence="1" id="KW-0245">EGF-like domain</keyword>
<evidence type="ECO:0000256" key="3">
    <source>
        <dbReference type="ARBA" id="ARBA00022837"/>
    </source>
</evidence>
<dbReference type="InterPro" id="IPR006585">
    <property type="entry name" value="FTP1"/>
</dbReference>
<keyword evidence="10" id="KW-1185">Reference proteome</keyword>
<name>A0AAN9GAC4_9CAEN</name>
<feature type="signal peptide" evidence="7">
    <location>
        <begin position="1"/>
        <end position="20"/>
    </location>
</feature>
<dbReference type="EMBL" id="JBAMIC010000010">
    <property type="protein sequence ID" value="KAK7101553.1"/>
    <property type="molecule type" value="Genomic_DNA"/>
</dbReference>
<feature type="transmembrane region" description="Helical" evidence="6">
    <location>
        <begin position="405"/>
        <end position="430"/>
    </location>
</feature>
<dbReference type="AlphaFoldDB" id="A0AAN9GAC4"/>
<evidence type="ECO:0000259" key="8">
    <source>
        <dbReference type="SMART" id="SM00607"/>
    </source>
</evidence>
<keyword evidence="6" id="KW-0472">Membrane</keyword>
<feature type="domain" description="Fucolectin tachylectin-4 pentraxin-1" evidence="8">
    <location>
        <begin position="43"/>
        <end position="209"/>
    </location>
</feature>
<evidence type="ECO:0000256" key="6">
    <source>
        <dbReference type="SAM" id="Phobius"/>
    </source>
</evidence>
<protein>
    <recommendedName>
        <fullName evidence="8">Fucolectin tachylectin-4 pentraxin-1 domain-containing protein</fullName>
    </recommendedName>
</protein>